<dbReference type="PATRIC" id="fig|388467.6.peg.525"/>
<protein>
    <recommendedName>
        <fullName evidence="2">UPF0102 protein A19Y_0578</fullName>
    </recommendedName>
</protein>
<dbReference type="InterPro" id="IPR011335">
    <property type="entry name" value="Restrct_endonuc-II-like"/>
</dbReference>
<comment type="similarity">
    <text evidence="1 2">Belongs to the UPF0102 family.</text>
</comment>
<dbReference type="InterPro" id="IPR003509">
    <property type="entry name" value="UPF0102_YraN-like"/>
</dbReference>
<accession>A0A073CP48</accession>
<dbReference type="GO" id="GO:0003676">
    <property type="term" value="F:nucleic acid binding"/>
    <property type="evidence" value="ECO:0007669"/>
    <property type="project" value="InterPro"/>
</dbReference>
<dbReference type="InterPro" id="IPR011856">
    <property type="entry name" value="tRNA_endonuc-like_dom_sf"/>
</dbReference>
<dbReference type="SUPFAM" id="SSF52980">
    <property type="entry name" value="Restriction endonuclease-like"/>
    <property type="match status" value="1"/>
</dbReference>
<name>A0A073CP48_PLAA1</name>
<dbReference type="Gene3D" id="3.40.1350.10">
    <property type="match status" value="1"/>
</dbReference>
<dbReference type="AlphaFoldDB" id="A0A073CP48"/>
<gene>
    <name evidence="3" type="ORF">A19Y_0578</name>
</gene>
<evidence type="ECO:0000313" key="4">
    <source>
        <dbReference type="Proteomes" id="UP000027395"/>
    </source>
</evidence>
<dbReference type="HAMAP" id="MF_00048">
    <property type="entry name" value="UPF0102"/>
    <property type="match status" value="1"/>
</dbReference>
<sequence>MSKSKVIGSLGEKLVSHWLETQGWEILNHQWHCRYGEIDLIAVETGESGIKTLSFIEVKTRSQRNWDLGGLLAITPKKQAKIIQSAELFLSDRPQFLEYPCRFDVALVSCVPYPNRNPIAEEVSSFSPPINIGQSVLINGYQLILQDYIESAFSE</sequence>
<reference evidence="3 4" key="1">
    <citation type="journal article" date="2014" name="Appl. Environ. Microbiol.">
        <title>Elucidation of insertion elements encoded on plasmids and in vitro construction of shuttle vectors from the toxic cyanobacterium Planktothrix.</title>
        <authorList>
            <person name="Christiansen G."/>
            <person name="Goesmann A."/>
            <person name="Kurmayer R."/>
        </authorList>
    </citation>
    <scope>NUCLEOTIDE SEQUENCE [LARGE SCALE GENOMIC DNA]</scope>
    <source>
        <strain evidence="3 4">NIVA-CYA 126/8</strain>
    </source>
</reference>
<dbReference type="HOGENOM" id="CLU_115353_3_0_3"/>
<dbReference type="EMBL" id="CM002803">
    <property type="protein sequence ID" value="KEI65765.1"/>
    <property type="molecule type" value="Genomic_DNA"/>
</dbReference>
<dbReference type="STRING" id="388467.A19Y_0578"/>
<proteinExistence type="inferred from homology"/>
<dbReference type="PANTHER" id="PTHR34039">
    <property type="entry name" value="UPF0102 PROTEIN YRAN"/>
    <property type="match status" value="1"/>
</dbReference>
<dbReference type="PANTHER" id="PTHR34039:SF1">
    <property type="entry name" value="UPF0102 PROTEIN YRAN"/>
    <property type="match status" value="1"/>
</dbReference>
<evidence type="ECO:0000256" key="1">
    <source>
        <dbReference type="ARBA" id="ARBA00006738"/>
    </source>
</evidence>
<evidence type="ECO:0000313" key="3">
    <source>
        <dbReference type="EMBL" id="KEI65765.1"/>
    </source>
</evidence>
<dbReference type="CDD" id="cd20736">
    <property type="entry name" value="PoNe_Nuclease"/>
    <property type="match status" value="1"/>
</dbReference>
<dbReference type="Proteomes" id="UP000027395">
    <property type="component" value="Chromosome"/>
</dbReference>
<evidence type="ECO:0000256" key="2">
    <source>
        <dbReference type="HAMAP-Rule" id="MF_00048"/>
    </source>
</evidence>
<organism evidence="3 4">
    <name type="scientific">Planktothrix agardhii (strain NIVA-CYA 126/8)</name>
    <dbReference type="NCBI Taxonomy" id="388467"/>
    <lineage>
        <taxon>Bacteria</taxon>
        <taxon>Bacillati</taxon>
        <taxon>Cyanobacteriota</taxon>
        <taxon>Cyanophyceae</taxon>
        <taxon>Oscillatoriophycideae</taxon>
        <taxon>Oscillatoriales</taxon>
        <taxon>Microcoleaceae</taxon>
        <taxon>Planktothrix</taxon>
    </lineage>
</organism>
<keyword evidence="4" id="KW-1185">Reference proteome</keyword>
<dbReference type="RefSeq" id="WP_026797723.1">
    <property type="nucleotide sequence ID" value="NZ_CM002803.1"/>
</dbReference>
<dbReference type="eggNOG" id="COG0792">
    <property type="taxonomic scope" value="Bacteria"/>
</dbReference>
<dbReference type="Pfam" id="PF02021">
    <property type="entry name" value="UPF0102"/>
    <property type="match status" value="1"/>
</dbReference>
<dbReference type="NCBIfam" id="TIGR00252">
    <property type="entry name" value="YraN family protein"/>
    <property type="match status" value="1"/>
</dbReference>